<evidence type="ECO:0000313" key="2">
    <source>
        <dbReference type="EMBL" id="TFW15098.1"/>
    </source>
</evidence>
<dbReference type="OrthoDB" id="6196651at2"/>
<evidence type="ECO:0008006" key="4">
    <source>
        <dbReference type="Google" id="ProtNLM"/>
    </source>
</evidence>
<feature type="transmembrane region" description="Helical" evidence="1">
    <location>
        <begin position="92"/>
        <end position="112"/>
    </location>
</feature>
<comment type="caution">
    <text evidence="2">The sequence shown here is derived from an EMBL/GenBank/DDBJ whole genome shotgun (WGS) entry which is preliminary data.</text>
</comment>
<gene>
    <name evidence="2" type="ORF">EGY25_00435</name>
</gene>
<accession>A0A4Y9S6E4</accession>
<keyword evidence="3" id="KW-1185">Reference proteome</keyword>
<proteinExistence type="predicted"/>
<keyword evidence="1" id="KW-1133">Transmembrane helix</keyword>
<feature type="transmembrane region" description="Helical" evidence="1">
    <location>
        <begin position="132"/>
        <end position="155"/>
    </location>
</feature>
<evidence type="ECO:0000256" key="1">
    <source>
        <dbReference type="SAM" id="Phobius"/>
    </source>
</evidence>
<feature type="transmembrane region" description="Helical" evidence="1">
    <location>
        <begin position="65"/>
        <end position="85"/>
    </location>
</feature>
<dbReference type="RefSeq" id="WP_135193095.1">
    <property type="nucleotide sequence ID" value="NZ_SPVH01000001.1"/>
</dbReference>
<name>A0A4Y9S6E4_9CAUL</name>
<dbReference type="AlphaFoldDB" id="A0A4Y9S6E4"/>
<feature type="transmembrane region" description="Helical" evidence="1">
    <location>
        <begin position="40"/>
        <end position="59"/>
    </location>
</feature>
<dbReference type="Proteomes" id="UP000298216">
    <property type="component" value="Unassembled WGS sequence"/>
</dbReference>
<keyword evidence="1" id="KW-0472">Membrane</keyword>
<dbReference type="EMBL" id="SPVH01000001">
    <property type="protein sequence ID" value="TFW15098.1"/>
    <property type="molecule type" value="Genomic_DNA"/>
</dbReference>
<reference evidence="2 3" key="1">
    <citation type="submission" date="2019-03" db="EMBL/GenBank/DDBJ databases">
        <title>Draft genome of Brevundimonas sp. a heavy metal resistant soil bacteria.</title>
        <authorList>
            <person name="Soto J."/>
        </authorList>
    </citation>
    <scope>NUCLEOTIDE SEQUENCE [LARGE SCALE GENOMIC DNA]</scope>
    <source>
        <strain evidence="2 3">B-10</strain>
    </source>
</reference>
<evidence type="ECO:0000313" key="3">
    <source>
        <dbReference type="Proteomes" id="UP000298216"/>
    </source>
</evidence>
<feature type="transmembrane region" description="Helical" evidence="1">
    <location>
        <begin position="6"/>
        <end position="28"/>
    </location>
</feature>
<protein>
    <recommendedName>
        <fullName evidence="4">DUF2306 domain-containing protein</fullName>
    </recommendedName>
</protein>
<sequence>MLLPQLSALGWFHTLGSLPAVPLALYLLIRYGRIPPEKMISKIFLGFMFIGALSGVLVIKSLPGVAISILSLGSLVVGSTIGFVTPLARHRWWIQTVSLSVAVFTLFLPSVTEVMTRLPAGQPIADSPEDPLVVAFQLSLVVILIVGVTLQLLFLRRPVRATVAA</sequence>
<keyword evidence="1" id="KW-0812">Transmembrane</keyword>
<organism evidence="2 3">
    <name type="scientific">Brevundimonas intermedia</name>
    <dbReference type="NCBI Taxonomy" id="74315"/>
    <lineage>
        <taxon>Bacteria</taxon>
        <taxon>Pseudomonadati</taxon>
        <taxon>Pseudomonadota</taxon>
        <taxon>Alphaproteobacteria</taxon>
        <taxon>Caulobacterales</taxon>
        <taxon>Caulobacteraceae</taxon>
        <taxon>Brevundimonas</taxon>
    </lineage>
</organism>